<dbReference type="RefSeq" id="WP_176907214.1">
    <property type="nucleotide sequence ID" value="NZ_JABKAU010000006.1"/>
</dbReference>
<reference evidence="1 2" key="1">
    <citation type="submission" date="2020-05" db="EMBL/GenBank/DDBJ databases">
        <title>Hymenobacter terrestris sp. nov. and Hymenobacter lapidiphilus sp. nov., isolated from regoliths in Antarctica.</title>
        <authorList>
            <person name="Sedlacek I."/>
            <person name="Pantucek R."/>
            <person name="Zeman M."/>
            <person name="Holochova P."/>
            <person name="Kralova S."/>
            <person name="Stankova E."/>
            <person name="Sedo O."/>
            <person name="Micenkova L."/>
            <person name="Svec P."/>
            <person name="Gupta V."/>
            <person name="Sood U."/>
            <person name="Korpole U.S."/>
            <person name="Lal R."/>
        </authorList>
    </citation>
    <scope>NUCLEOTIDE SEQUENCE [LARGE SCALE GENOMIC DNA]</scope>
    <source>
        <strain evidence="1 2">P5342</strain>
    </source>
</reference>
<dbReference type="Proteomes" id="UP000565521">
    <property type="component" value="Unassembled WGS sequence"/>
</dbReference>
<keyword evidence="2" id="KW-1185">Reference proteome</keyword>
<proteinExistence type="predicted"/>
<comment type="caution">
    <text evidence="1">The sequence shown here is derived from an EMBL/GenBank/DDBJ whole genome shotgun (WGS) entry which is preliminary data.</text>
</comment>
<evidence type="ECO:0000313" key="2">
    <source>
        <dbReference type="Proteomes" id="UP000565521"/>
    </source>
</evidence>
<dbReference type="AlphaFoldDB" id="A0A7Y7PMP0"/>
<gene>
    <name evidence="1" type="ORF">HW554_04500</name>
</gene>
<sequence length="86" mass="9414">MRPLTLPSGLYRLLLSSLLAIVLSLTGTASLANGSGSEQLQQPWSALLRLHVTPEGRLNYEGLLADEDQLLGYLQSLRKVRPQAEN</sequence>
<name>A0A7Y7PMP0_9BACT</name>
<organism evidence="1 2">
    <name type="scientific">Hymenobacter lapidiphilus</name>
    <dbReference type="NCBI Taxonomy" id="2608003"/>
    <lineage>
        <taxon>Bacteria</taxon>
        <taxon>Pseudomonadati</taxon>
        <taxon>Bacteroidota</taxon>
        <taxon>Cytophagia</taxon>
        <taxon>Cytophagales</taxon>
        <taxon>Hymenobacteraceae</taxon>
        <taxon>Hymenobacter</taxon>
    </lineage>
</organism>
<dbReference type="EMBL" id="JABKAU010000006">
    <property type="protein sequence ID" value="NVO30457.1"/>
    <property type="molecule type" value="Genomic_DNA"/>
</dbReference>
<accession>A0A7Y7PMP0</accession>
<evidence type="ECO:0000313" key="1">
    <source>
        <dbReference type="EMBL" id="NVO30457.1"/>
    </source>
</evidence>
<protein>
    <submittedName>
        <fullName evidence="1">Uncharacterized protein</fullName>
    </submittedName>
</protein>